<dbReference type="EMBL" id="GBRH01224772">
    <property type="protein sequence ID" value="JAD73123.1"/>
    <property type="molecule type" value="Transcribed_RNA"/>
</dbReference>
<reference evidence="1" key="1">
    <citation type="submission" date="2014-09" db="EMBL/GenBank/DDBJ databases">
        <authorList>
            <person name="Magalhaes I.L.F."/>
            <person name="Oliveira U."/>
            <person name="Santos F.R."/>
            <person name="Vidigal T.H.D.A."/>
            <person name="Brescovit A.D."/>
            <person name="Santos A.J."/>
        </authorList>
    </citation>
    <scope>NUCLEOTIDE SEQUENCE</scope>
    <source>
        <tissue evidence="1">Shoot tissue taken approximately 20 cm above the soil surface</tissue>
    </source>
</reference>
<sequence length="48" mass="5491">MCSTLGSQGKIVHAKEKQVVSEPSYLQRVGFKRSNDEHMKHKLTSVQY</sequence>
<protein>
    <submittedName>
        <fullName evidence="1">Uncharacterized protein</fullName>
    </submittedName>
</protein>
<evidence type="ECO:0000313" key="1">
    <source>
        <dbReference type="EMBL" id="JAD73123.1"/>
    </source>
</evidence>
<dbReference type="AlphaFoldDB" id="A0A0A9CFC1"/>
<proteinExistence type="predicted"/>
<reference evidence="1" key="2">
    <citation type="journal article" date="2015" name="Data Brief">
        <title>Shoot transcriptome of the giant reed, Arundo donax.</title>
        <authorList>
            <person name="Barrero R.A."/>
            <person name="Guerrero F.D."/>
            <person name="Moolhuijzen P."/>
            <person name="Goolsby J.A."/>
            <person name="Tidwell J."/>
            <person name="Bellgard S.E."/>
            <person name="Bellgard M.I."/>
        </authorList>
    </citation>
    <scope>NUCLEOTIDE SEQUENCE</scope>
    <source>
        <tissue evidence="1">Shoot tissue taken approximately 20 cm above the soil surface</tissue>
    </source>
</reference>
<accession>A0A0A9CFC1</accession>
<name>A0A0A9CFC1_ARUDO</name>
<organism evidence="1">
    <name type="scientific">Arundo donax</name>
    <name type="common">Giant reed</name>
    <name type="synonym">Donax arundinaceus</name>
    <dbReference type="NCBI Taxonomy" id="35708"/>
    <lineage>
        <taxon>Eukaryota</taxon>
        <taxon>Viridiplantae</taxon>
        <taxon>Streptophyta</taxon>
        <taxon>Embryophyta</taxon>
        <taxon>Tracheophyta</taxon>
        <taxon>Spermatophyta</taxon>
        <taxon>Magnoliopsida</taxon>
        <taxon>Liliopsida</taxon>
        <taxon>Poales</taxon>
        <taxon>Poaceae</taxon>
        <taxon>PACMAD clade</taxon>
        <taxon>Arundinoideae</taxon>
        <taxon>Arundineae</taxon>
        <taxon>Arundo</taxon>
    </lineage>
</organism>